<dbReference type="EMBL" id="KK107167">
    <property type="protein sequence ID" value="EZA56230.1"/>
    <property type="molecule type" value="Genomic_DNA"/>
</dbReference>
<dbReference type="AlphaFoldDB" id="A0A026WJQ1"/>
<organism evidence="1 2">
    <name type="scientific">Ooceraea biroi</name>
    <name type="common">Clonal raider ant</name>
    <name type="synonym">Cerapachys biroi</name>
    <dbReference type="NCBI Taxonomy" id="2015173"/>
    <lineage>
        <taxon>Eukaryota</taxon>
        <taxon>Metazoa</taxon>
        <taxon>Ecdysozoa</taxon>
        <taxon>Arthropoda</taxon>
        <taxon>Hexapoda</taxon>
        <taxon>Insecta</taxon>
        <taxon>Pterygota</taxon>
        <taxon>Neoptera</taxon>
        <taxon>Endopterygota</taxon>
        <taxon>Hymenoptera</taxon>
        <taxon>Apocrita</taxon>
        <taxon>Aculeata</taxon>
        <taxon>Formicoidea</taxon>
        <taxon>Formicidae</taxon>
        <taxon>Dorylinae</taxon>
        <taxon>Ooceraea</taxon>
    </lineage>
</organism>
<keyword evidence="2" id="KW-1185">Reference proteome</keyword>
<sequence>MNYAARSETHDDERSLDTMRVCQFEKNCCYCDSRTENRSGSFAVSNNDGRLLVISAK</sequence>
<reference evidence="1 2" key="1">
    <citation type="journal article" date="2014" name="Curr. Biol.">
        <title>The genome of the clonal raider ant Cerapachys biroi.</title>
        <authorList>
            <person name="Oxley P.R."/>
            <person name="Ji L."/>
            <person name="Fetter-Pruneda I."/>
            <person name="McKenzie S.K."/>
            <person name="Li C."/>
            <person name="Hu H."/>
            <person name="Zhang G."/>
            <person name="Kronauer D.J."/>
        </authorList>
    </citation>
    <scope>NUCLEOTIDE SEQUENCE [LARGE SCALE GENOMIC DNA]</scope>
</reference>
<evidence type="ECO:0000313" key="1">
    <source>
        <dbReference type="EMBL" id="EZA56230.1"/>
    </source>
</evidence>
<evidence type="ECO:0000313" key="2">
    <source>
        <dbReference type="Proteomes" id="UP000053097"/>
    </source>
</evidence>
<name>A0A026WJQ1_OOCBI</name>
<gene>
    <name evidence="1" type="ORF">X777_02848</name>
</gene>
<protein>
    <submittedName>
        <fullName evidence="1">Uncharacterized protein</fullName>
    </submittedName>
</protein>
<proteinExistence type="predicted"/>
<accession>A0A026WJQ1</accession>
<dbReference type="Proteomes" id="UP000053097">
    <property type="component" value="Unassembled WGS sequence"/>
</dbReference>